<accession>A0A1M7IYD0</accession>
<dbReference type="PROSITE" id="PS50885">
    <property type="entry name" value="HAMP"/>
    <property type="match status" value="1"/>
</dbReference>
<dbReference type="SMART" id="SM00283">
    <property type="entry name" value="MA"/>
    <property type="match status" value="1"/>
</dbReference>
<dbReference type="InterPro" id="IPR004090">
    <property type="entry name" value="Chemotax_Me-accpt_rcpt"/>
</dbReference>
<dbReference type="AlphaFoldDB" id="A0A1M7IYD0"/>
<feature type="domain" description="HAMP" evidence="6">
    <location>
        <begin position="229"/>
        <end position="281"/>
    </location>
</feature>
<feature type="domain" description="Methyl-accepting transducer" evidence="5">
    <location>
        <begin position="331"/>
        <end position="560"/>
    </location>
</feature>
<dbReference type="EMBL" id="FRCP01000010">
    <property type="protein sequence ID" value="SHM45800.1"/>
    <property type="molecule type" value="Genomic_DNA"/>
</dbReference>
<keyword evidence="1 3" id="KW-0807">Transducer</keyword>
<evidence type="ECO:0000259" key="5">
    <source>
        <dbReference type="PROSITE" id="PS50111"/>
    </source>
</evidence>
<dbReference type="RefSeq" id="WP_073287050.1">
    <property type="nucleotide sequence ID" value="NZ_FRCP01000010.1"/>
</dbReference>
<dbReference type="OrthoDB" id="9814363at2"/>
<evidence type="ECO:0000256" key="4">
    <source>
        <dbReference type="SAM" id="Phobius"/>
    </source>
</evidence>
<organism evidence="7 8">
    <name type="scientific">Anaerosporobacter mobilis DSM 15930</name>
    <dbReference type="NCBI Taxonomy" id="1120996"/>
    <lineage>
        <taxon>Bacteria</taxon>
        <taxon>Bacillati</taxon>
        <taxon>Bacillota</taxon>
        <taxon>Clostridia</taxon>
        <taxon>Lachnospirales</taxon>
        <taxon>Lachnospiraceae</taxon>
        <taxon>Anaerosporobacter</taxon>
    </lineage>
</organism>
<evidence type="ECO:0000256" key="3">
    <source>
        <dbReference type="PROSITE-ProRule" id="PRU00284"/>
    </source>
</evidence>
<dbReference type="GO" id="GO:0004888">
    <property type="term" value="F:transmembrane signaling receptor activity"/>
    <property type="evidence" value="ECO:0007669"/>
    <property type="project" value="InterPro"/>
</dbReference>
<evidence type="ECO:0000256" key="2">
    <source>
        <dbReference type="ARBA" id="ARBA00029447"/>
    </source>
</evidence>
<dbReference type="PANTHER" id="PTHR32089">
    <property type="entry name" value="METHYL-ACCEPTING CHEMOTAXIS PROTEIN MCPB"/>
    <property type="match status" value="1"/>
</dbReference>
<dbReference type="InterPro" id="IPR003660">
    <property type="entry name" value="HAMP_dom"/>
</dbReference>
<dbReference type="GO" id="GO:0016020">
    <property type="term" value="C:membrane"/>
    <property type="evidence" value="ECO:0007669"/>
    <property type="project" value="InterPro"/>
</dbReference>
<dbReference type="SUPFAM" id="SSF58104">
    <property type="entry name" value="Methyl-accepting chemotaxis protein (MCP) signaling domain"/>
    <property type="match status" value="1"/>
</dbReference>
<feature type="transmembrane region" description="Helical" evidence="4">
    <location>
        <begin position="206"/>
        <end position="224"/>
    </location>
</feature>
<dbReference type="Pfam" id="PF00015">
    <property type="entry name" value="MCPsignal"/>
    <property type="match status" value="1"/>
</dbReference>
<reference evidence="7 8" key="1">
    <citation type="submission" date="2016-11" db="EMBL/GenBank/DDBJ databases">
        <authorList>
            <person name="Jaros S."/>
            <person name="Januszkiewicz K."/>
            <person name="Wedrychowicz H."/>
        </authorList>
    </citation>
    <scope>NUCLEOTIDE SEQUENCE [LARGE SCALE GENOMIC DNA]</scope>
    <source>
        <strain evidence="7 8">DSM 15930</strain>
    </source>
</reference>
<dbReference type="STRING" id="1120996.SAMN02746066_02032"/>
<evidence type="ECO:0000259" key="6">
    <source>
        <dbReference type="PROSITE" id="PS50885"/>
    </source>
</evidence>
<keyword evidence="4" id="KW-0472">Membrane</keyword>
<protein>
    <submittedName>
        <fullName evidence="7">Methyl-accepting chemotaxis protein</fullName>
    </submittedName>
</protein>
<comment type="similarity">
    <text evidence="2">Belongs to the methyl-accepting chemotaxis (MCP) protein family.</text>
</comment>
<proteinExistence type="inferred from homology"/>
<keyword evidence="4" id="KW-1133">Transmembrane helix</keyword>
<evidence type="ECO:0000256" key="1">
    <source>
        <dbReference type="ARBA" id="ARBA00023224"/>
    </source>
</evidence>
<dbReference type="Gene3D" id="6.10.340.10">
    <property type="match status" value="1"/>
</dbReference>
<name>A0A1M7IYD0_9FIRM</name>
<keyword evidence="8" id="KW-1185">Reference proteome</keyword>
<dbReference type="InterPro" id="IPR004089">
    <property type="entry name" value="MCPsignal_dom"/>
</dbReference>
<evidence type="ECO:0000313" key="7">
    <source>
        <dbReference type="EMBL" id="SHM45800.1"/>
    </source>
</evidence>
<dbReference type="Gene3D" id="1.10.287.950">
    <property type="entry name" value="Methyl-accepting chemotaxis protein"/>
    <property type="match status" value="1"/>
</dbReference>
<dbReference type="PRINTS" id="PR00260">
    <property type="entry name" value="CHEMTRNSDUCR"/>
</dbReference>
<dbReference type="GO" id="GO:0007165">
    <property type="term" value="P:signal transduction"/>
    <property type="evidence" value="ECO:0007669"/>
    <property type="project" value="UniProtKB-KW"/>
</dbReference>
<dbReference type="Proteomes" id="UP000184038">
    <property type="component" value="Unassembled WGS sequence"/>
</dbReference>
<dbReference type="GO" id="GO:0006935">
    <property type="term" value="P:chemotaxis"/>
    <property type="evidence" value="ECO:0007669"/>
    <property type="project" value="InterPro"/>
</dbReference>
<evidence type="ECO:0000313" key="8">
    <source>
        <dbReference type="Proteomes" id="UP000184038"/>
    </source>
</evidence>
<keyword evidence="4" id="KW-0812">Transmembrane</keyword>
<sequence length="575" mass="64789">MKTRIDIKQMKRKSLDKLHNLSIGKQLRYNTLLILALVCITAIIGLTNQLNMNNRLLSFYQDSYTIHTTSLYSKNSLLLIENYMYRAIATDKENLQTKYINESENAYLEMESSITSICNSSESIKSLSTKDRKELTLELEKLQRYRKQVEAATKSGNVDAVFKTYKNDYVPILTAITTTLDHIIMNAHTYADTYIDLSKKQTYTSLVLYIALTILGTIVAVWLSKKTSTGILTPMREIELCMNDMARGNLHTQITYSSQNELGNVCEATRVTRDKLTRYIENITDVLKELENRNLTHEPGDDYVGDFLPIRESLISIIEFLHENIGQIQDSCQEVKEMSLHVQVQSETIQSGAKTQTNTITSLTDSIHTISDYATDNADQATKLQEIFSAMISCVCEAQYKMDGLKEHVTSIEEQSNQISNIIQVIETIARKTRLVALNATIEAAHATNAGGTFLVVANEMTNLSAQCMEAASTIKPFIQTTLDNINKCSESASVTSESLGYTVNISNQMHSLVSNIHSSSQMQHSLVEQITATLPRVTKIANENEHSAEENMHSIQKHITEMDNLLYFVNCFRL</sequence>
<dbReference type="PROSITE" id="PS50111">
    <property type="entry name" value="CHEMOTAXIS_TRANSDUC_2"/>
    <property type="match status" value="1"/>
</dbReference>
<feature type="transmembrane region" description="Helical" evidence="4">
    <location>
        <begin position="27"/>
        <end position="46"/>
    </location>
</feature>
<gene>
    <name evidence="7" type="ORF">SAMN02746066_02032</name>
</gene>
<dbReference type="PANTHER" id="PTHR32089:SF112">
    <property type="entry name" value="LYSOZYME-LIKE PROTEIN-RELATED"/>
    <property type="match status" value="1"/>
</dbReference>